<evidence type="ECO:0000256" key="6">
    <source>
        <dbReference type="HAMAP-Rule" id="MF_00365"/>
    </source>
</evidence>
<keyword evidence="6 7" id="KW-0742">SOS response</keyword>
<dbReference type="GO" id="GO:0009432">
    <property type="term" value="P:SOS response"/>
    <property type="evidence" value="ECO:0007669"/>
    <property type="project" value="UniProtKB-UniRule"/>
</dbReference>
<feature type="compositionally biased region" description="Low complexity" evidence="8">
    <location>
        <begin position="7"/>
        <end position="16"/>
    </location>
</feature>
<dbReference type="PROSITE" id="PS00618">
    <property type="entry name" value="RECF_2"/>
    <property type="match status" value="1"/>
</dbReference>
<evidence type="ECO:0000313" key="11">
    <source>
        <dbReference type="Proteomes" id="UP000298179"/>
    </source>
</evidence>
<name>A0A4Y8REJ3_9HYPH</name>
<dbReference type="GO" id="GO:0006302">
    <property type="term" value="P:double-strand break repair"/>
    <property type="evidence" value="ECO:0007669"/>
    <property type="project" value="InterPro"/>
</dbReference>
<dbReference type="PANTHER" id="PTHR32182:SF0">
    <property type="entry name" value="DNA REPLICATION AND REPAIR PROTEIN RECF"/>
    <property type="match status" value="1"/>
</dbReference>
<dbReference type="InterPro" id="IPR003593">
    <property type="entry name" value="AAA+_ATPase"/>
</dbReference>
<evidence type="ECO:0000256" key="4">
    <source>
        <dbReference type="ARBA" id="ARBA00022840"/>
    </source>
</evidence>
<dbReference type="GO" id="GO:0000731">
    <property type="term" value="P:DNA synthesis involved in DNA repair"/>
    <property type="evidence" value="ECO:0007669"/>
    <property type="project" value="TreeGrafter"/>
</dbReference>
<dbReference type="InterPro" id="IPR027417">
    <property type="entry name" value="P-loop_NTPase"/>
</dbReference>
<accession>A0A4Y8REJ3</accession>
<evidence type="ECO:0000259" key="9">
    <source>
        <dbReference type="SMART" id="SM00382"/>
    </source>
</evidence>
<dbReference type="SMART" id="SM00382">
    <property type="entry name" value="AAA"/>
    <property type="match status" value="1"/>
</dbReference>
<comment type="similarity">
    <text evidence="6 7">Belongs to the RecF family.</text>
</comment>
<dbReference type="SUPFAM" id="SSF52540">
    <property type="entry name" value="P-loop containing nucleoside triphosphate hydrolases"/>
    <property type="match status" value="1"/>
</dbReference>
<dbReference type="GO" id="GO:0005737">
    <property type="term" value="C:cytoplasm"/>
    <property type="evidence" value="ECO:0007669"/>
    <property type="project" value="UniProtKB-SubCell"/>
</dbReference>
<dbReference type="NCBIfam" id="TIGR00611">
    <property type="entry name" value="recf"/>
    <property type="match status" value="1"/>
</dbReference>
<dbReference type="Proteomes" id="UP000298179">
    <property type="component" value="Unassembled WGS sequence"/>
</dbReference>
<keyword evidence="5 6" id="KW-0238">DNA-binding</keyword>
<keyword evidence="1 6" id="KW-0963">Cytoplasm</keyword>
<comment type="function">
    <text evidence="6 7">The RecF protein is involved in DNA metabolism; it is required for DNA replication and normal SOS inducibility. RecF binds preferentially to single-stranded, linear DNA. It also seems to bind ATP.</text>
</comment>
<dbReference type="GO" id="GO:0006260">
    <property type="term" value="P:DNA replication"/>
    <property type="evidence" value="ECO:0007669"/>
    <property type="project" value="UniProtKB-UniRule"/>
</dbReference>
<proteinExistence type="inferred from homology"/>
<dbReference type="AlphaFoldDB" id="A0A4Y8REJ3"/>
<keyword evidence="2 6" id="KW-0235">DNA replication</keyword>
<gene>
    <name evidence="6 10" type="primary">recF</name>
    <name evidence="10" type="ORF">E3C22_19220</name>
</gene>
<dbReference type="OrthoDB" id="9803889at2"/>
<keyword evidence="4 6" id="KW-0067">ATP-binding</keyword>
<organism evidence="10 11">
    <name type="scientific">Jiella endophytica</name>
    <dbReference type="NCBI Taxonomy" id="2558362"/>
    <lineage>
        <taxon>Bacteria</taxon>
        <taxon>Pseudomonadati</taxon>
        <taxon>Pseudomonadota</taxon>
        <taxon>Alphaproteobacteria</taxon>
        <taxon>Hyphomicrobiales</taxon>
        <taxon>Aurantimonadaceae</taxon>
        <taxon>Jiella</taxon>
    </lineage>
</organism>
<dbReference type="InterPro" id="IPR003959">
    <property type="entry name" value="ATPase_AAA_core"/>
</dbReference>
<dbReference type="PROSITE" id="PS00617">
    <property type="entry name" value="RECF_1"/>
    <property type="match status" value="1"/>
</dbReference>
<dbReference type="Pfam" id="PF13476">
    <property type="entry name" value="AAA_23"/>
    <property type="match status" value="1"/>
</dbReference>
<dbReference type="InterPro" id="IPR038729">
    <property type="entry name" value="Rad50/SbcC_AAA"/>
</dbReference>
<evidence type="ECO:0000313" key="10">
    <source>
        <dbReference type="EMBL" id="TFF19810.1"/>
    </source>
</evidence>
<evidence type="ECO:0000256" key="1">
    <source>
        <dbReference type="ARBA" id="ARBA00022490"/>
    </source>
</evidence>
<keyword evidence="6 7" id="KW-0227">DNA damage</keyword>
<feature type="binding site" evidence="6">
    <location>
        <begin position="52"/>
        <end position="59"/>
    </location>
    <ligand>
        <name>ATP</name>
        <dbReference type="ChEBI" id="CHEBI:30616"/>
    </ligand>
</feature>
<keyword evidence="3 6" id="KW-0547">Nucleotide-binding</keyword>
<reference evidence="10 11" key="1">
    <citation type="submission" date="2019-03" db="EMBL/GenBank/DDBJ databases">
        <title>Jiella endophytica sp. nov., a novel endophytic bacterium isolated from root of Ficus microcarpa Linn. f.</title>
        <authorList>
            <person name="Tuo L."/>
        </authorList>
    </citation>
    <scope>NUCLEOTIDE SEQUENCE [LARGE SCALE GENOMIC DNA]</scope>
    <source>
        <strain evidence="10 11">CBS5Q-3</strain>
    </source>
</reference>
<dbReference type="GO" id="GO:0016887">
    <property type="term" value="F:ATP hydrolysis activity"/>
    <property type="evidence" value="ECO:0007669"/>
    <property type="project" value="InterPro"/>
</dbReference>
<keyword evidence="6 7" id="KW-0234">DNA repair</keyword>
<comment type="caution">
    <text evidence="10">The sequence shown here is derived from an EMBL/GenBank/DDBJ whole genome shotgun (WGS) entry which is preliminary data.</text>
</comment>
<dbReference type="InterPro" id="IPR018078">
    <property type="entry name" value="DNA-binding_RecF_CS"/>
</dbReference>
<evidence type="ECO:0000256" key="3">
    <source>
        <dbReference type="ARBA" id="ARBA00022741"/>
    </source>
</evidence>
<evidence type="ECO:0000256" key="5">
    <source>
        <dbReference type="ARBA" id="ARBA00023125"/>
    </source>
</evidence>
<dbReference type="EMBL" id="SOZD01000006">
    <property type="protein sequence ID" value="TFF19810.1"/>
    <property type="molecule type" value="Genomic_DNA"/>
</dbReference>
<evidence type="ECO:0000256" key="8">
    <source>
        <dbReference type="SAM" id="MobiDB-lite"/>
    </source>
</evidence>
<dbReference type="HAMAP" id="MF_00365">
    <property type="entry name" value="RecF"/>
    <property type="match status" value="1"/>
</dbReference>
<comment type="subcellular location">
    <subcellularLocation>
        <location evidence="6 7">Cytoplasm</location>
    </subcellularLocation>
</comment>
<dbReference type="InterPro" id="IPR042174">
    <property type="entry name" value="RecF_2"/>
</dbReference>
<dbReference type="Gene3D" id="3.40.50.300">
    <property type="entry name" value="P-loop containing nucleotide triphosphate hydrolases"/>
    <property type="match status" value="1"/>
</dbReference>
<dbReference type="InterPro" id="IPR001238">
    <property type="entry name" value="DNA-binding_RecF"/>
</dbReference>
<feature type="domain" description="AAA+ ATPase" evidence="9">
    <location>
        <begin position="44"/>
        <end position="392"/>
    </location>
</feature>
<evidence type="ECO:0000256" key="7">
    <source>
        <dbReference type="RuleBase" id="RU000578"/>
    </source>
</evidence>
<evidence type="ECO:0000256" key="2">
    <source>
        <dbReference type="ARBA" id="ARBA00022705"/>
    </source>
</evidence>
<dbReference type="GO" id="GO:0003697">
    <property type="term" value="F:single-stranded DNA binding"/>
    <property type="evidence" value="ECO:0007669"/>
    <property type="project" value="UniProtKB-UniRule"/>
</dbReference>
<dbReference type="RefSeq" id="WP_134763491.1">
    <property type="nucleotide sequence ID" value="NZ_SOZD01000006.1"/>
</dbReference>
<protein>
    <recommendedName>
        <fullName evidence="6 7">DNA replication and repair protein RecF</fullName>
    </recommendedName>
</protein>
<feature type="region of interest" description="Disordered" evidence="8">
    <location>
        <begin position="1"/>
        <end position="26"/>
    </location>
</feature>
<dbReference type="PANTHER" id="PTHR32182">
    <property type="entry name" value="DNA REPLICATION AND REPAIR PROTEIN RECF"/>
    <property type="match status" value="1"/>
</dbReference>
<dbReference type="Gene3D" id="1.20.1050.90">
    <property type="entry name" value="RecF/RecN/SMC, N-terminal domain"/>
    <property type="match status" value="1"/>
</dbReference>
<dbReference type="GO" id="GO:0005524">
    <property type="term" value="F:ATP binding"/>
    <property type="evidence" value="ECO:0007669"/>
    <property type="project" value="UniProtKB-UniRule"/>
</dbReference>
<keyword evidence="11" id="KW-1185">Reference proteome</keyword>
<dbReference type="Pfam" id="PF13304">
    <property type="entry name" value="AAA_21"/>
    <property type="match status" value="1"/>
</dbReference>
<sequence length="393" mass="41901">MSEASRTAPDSDAPTTPSSPPPSRVTRLRLGDFRNYATLDLAFDSGFVVFHGDNGAGKTNLLEALSLLSPGRGIRRATYGEMARQGGSGGFLVRAGLVSNGSEALIESRLSPPSGAPASRNLKIDETAAKTADELLETCRVLWLTPAMDGLFTGPSSDRRRFLDRMVLAIDPGHGRRASDYERAMRSRNRLLSEDRTDDVWLSGLEAQMAELGVAMAIARSELTRMLTEKIASAASASPFPLAKLDLNSGYEAADLARASIETEEEVRAGLKRSRGLDRASGRTREGAHRADLSVFFQAKDMPAALASTGEQKALLIGLVLAHAQLVAQLSGHAPILLLDEVAAHLDPGRREALYDLVASLGVQAFMTGTDAQLFEALTGRADMIEVAARSGG</sequence>